<keyword evidence="2" id="KW-0175">Coiled coil</keyword>
<keyword evidence="5" id="KW-1185">Reference proteome</keyword>
<feature type="coiled-coil region" evidence="2">
    <location>
        <begin position="61"/>
        <end position="88"/>
    </location>
</feature>
<name>A0ABZ0IFD1_9GAMM</name>
<dbReference type="Pfam" id="PF00665">
    <property type="entry name" value="rve"/>
    <property type="match status" value="1"/>
</dbReference>
<dbReference type="InterPro" id="IPR050900">
    <property type="entry name" value="Transposase_IS3/IS150/IS904"/>
</dbReference>
<dbReference type="Pfam" id="PF01527">
    <property type="entry name" value="HTH_Tnp_1"/>
    <property type="match status" value="1"/>
</dbReference>
<dbReference type="Proteomes" id="UP001626549">
    <property type="component" value="Chromosome"/>
</dbReference>
<evidence type="ECO:0000313" key="5">
    <source>
        <dbReference type="Proteomes" id="UP001626549"/>
    </source>
</evidence>
<protein>
    <submittedName>
        <fullName evidence="4">IS3 family transposase</fullName>
    </submittedName>
</protein>
<gene>
    <name evidence="4" type="ORF">R0137_06370</name>
</gene>
<dbReference type="InterPro" id="IPR009057">
    <property type="entry name" value="Homeodomain-like_sf"/>
</dbReference>
<dbReference type="RefSeq" id="WP_407329432.1">
    <property type="nucleotide sequence ID" value="NZ_CP136865.1"/>
</dbReference>
<evidence type="ECO:0000313" key="4">
    <source>
        <dbReference type="EMBL" id="WOJ98186.1"/>
    </source>
</evidence>
<proteinExistence type="inferred from homology"/>
<dbReference type="Pfam" id="PF13276">
    <property type="entry name" value="HTH_21"/>
    <property type="match status" value="1"/>
</dbReference>
<dbReference type="PANTHER" id="PTHR46889">
    <property type="entry name" value="TRANSPOSASE INSF FOR INSERTION SEQUENCE IS3B-RELATED"/>
    <property type="match status" value="1"/>
</dbReference>
<dbReference type="InterPro" id="IPR002514">
    <property type="entry name" value="Transposase_8"/>
</dbReference>
<dbReference type="InterPro" id="IPR025948">
    <property type="entry name" value="HTH-like_dom"/>
</dbReference>
<dbReference type="InterPro" id="IPR048020">
    <property type="entry name" value="Transpos_IS3"/>
</dbReference>
<dbReference type="NCBIfam" id="NF033516">
    <property type="entry name" value="transpos_IS3"/>
    <property type="match status" value="1"/>
</dbReference>
<evidence type="ECO:0000259" key="3">
    <source>
        <dbReference type="PROSITE" id="PS50994"/>
    </source>
</evidence>
<feature type="domain" description="Integrase catalytic" evidence="3">
    <location>
        <begin position="205"/>
        <end position="379"/>
    </location>
</feature>
<evidence type="ECO:0000256" key="1">
    <source>
        <dbReference type="ARBA" id="ARBA00009964"/>
    </source>
</evidence>
<dbReference type="Gene3D" id="3.30.420.10">
    <property type="entry name" value="Ribonuclease H-like superfamily/Ribonuclease H"/>
    <property type="match status" value="1"/>
</dbReference>
<dbReference type="PANTHER" id="PTHR46889:SF4">
    <property type="entry name" value="TRANSPOSASE INSO FOR INSERTION SEQUENCE ELEMENT IS911B-RELATED"/>
    <property type="match status" value="1"/>
</dbReference>
<accession>A0ABZ0IFD1</accession>
<dbReference type="InterPro" id="IPR012337">
    <property type="entry name" value="RNaseH-like_sf"/>
</dbReference>
<sequence length="386" mass="45063">MRARRTFTAEFKREAVSLVLDQGFKVSDVCGQFDLGENMLRRWIRQVKFERDGGVPEAGAMTEEQREIQALKKRVHQLEREKTIFKKGYRALGVRRDRSYSLVDQLRAHECVARICSALDICRSSYYAHRQRRRRPNAQRVLLRTKVTELFNASRGSAGSRTFQGQMHDHGYRVGRFKVRRLMAEANLVSRQPGAHRYKRTGQARVDIPNKLDHKFDVAEANHVWCGDISYVWAGDRWHYLAVVMDLHTRRVVGSAIATKPNADLVIAALENALMERGNRRGLMFHSDQGSQYASRKFRRFLWRHRIDQSMSRRGNCWDNAPMERLFRSLKTEWLPPLGYRSLEAAQRDITDYFMRYYNWHRPHSANEGVPPARAEKQLNLLSGIC</sequence>
<dbReference type="PROSITE" id="PS50994">
    <property type="entry name" value="INTEGRASE"/>
    <property type="match status" value="1"/>
</dbReference>
<dbReference type="InterPro" id="IPR036397">
    <property type="entry name" value="RNaseH_sf"/>
</dbReference>
<evidence type="ECO:0000256" key="2">
    <source>
        <dbReference type="SAM" id="Coils"/>
    </source>
</evidence>
<comment type="similarity">
    <text evidence="1">Belongs to the transposase 8 family.</text>
</comment>
<organism evidence="4 5">
    <name type="scientific">Congregibacter brevis</name>
    <dbReference type="NCBI Taxonomy" id="3081201"/>
    <lineage>
        <taxon>Bacteria</taxon>
        <taxon>Pseudomonadati</taxon>
        <taxon>Pseudomonadota</taxon>
        <taxon>Gammaproteobacteria</taxon>
        <taxon>Cellvibrionales</taxon>
        <taxon>Halieaceae</taxon>
        <taxon>Congregibacter</taxon>
    </lineage>
</organism>
<dbReference type="SUPFAM" id="SSF46689">
    <property type="entry name" value="Homeodomain-like"/>
    <property type="match status" value="1"/>
</dbReference>
<reference evidence="4 5" key="1">
    <citation type="submission" date="2023-10" db="EMBL/GenBank/DDBJ databases">
        <title>Two novel species belonging to the OM43/NOR5 clade.</title>
        <authorList>
            <person name="Park M."/>
        </authorList>
    </citation>
    <scope>NUCLEOTIDE SEQUENCE [LARGE SCALE GENOMIC DNA]</scope>
    <source>
        <strain evidence="4 5">IMCC45268</strain>
    </source>
</reference>
<dbReference type="SUPFAM" id="SSF53098">
    <property type="entry name" value="Ribonuclease H-like"/>
    <property type="match status" value="1"/>
</dbReference>
<dbReference type="Gene3D" id="1.10.10.60">
    <property type="entry name" value="Homeodomain-like"/>
    <property type="match status" value="1"/>
</dbReference>
<dbReference type="InterPro" id="IPR001584">
    <property type="entry name" value="Integrase_cat-core"/>
</dbReference>
<dbReference type="EMBL" id="CP136865">
    <property type="protein sequence ID" value="WOJ98186.1"/>
    <property type="molecule type" value="Genomic_DNA"/>
</dbReference>